<accession>A0A9P9A3R3</accession>
<evidence type="ECO:0000313" key="2">
    <source>
        <dbReference type="EMBL" id="KAH6659525.1"/>
    </source>
</evidence>
<dbReference type="GeneID" id="70127999"/>
<proteinExistence type="predicted"/>
<sequence>MADQVTDPYKSRAGYVEATDWAIPYWASYLDENRIGSHEMFSHVNCSYLSTPGRPPTLAALKKHAQSLVHLISTIAPSQGPGEIGNANSGDADAKKFVQDEAFDWLNNLEEVYISDDPNHHRPLNSLVNLAKSNSDTTGLDIFCPLCKIETKKSVKQEDAEAKAWSKNYEEQSQEMPFKRHWNLLRHANDCLEILDHEFSSTGGLLSILPTEHEVEAEQLDIAKNTLIGQWLLFTQQLVSRMHDLEIAYSNCLEVLNGEAIIPMQHMSVQGPDGRSGREVVFPQDRWILANAGDDVMTYIHQLLDKKQISEDASIQNYRQEGTTGNTLWDYAGDFERGIISVDLSTRFYRIKASASDRGPIFVLPAFGDRPGTKATRVMENRPTVVSVVDPELPLTQGPAHLAKQRDAHEEEIRALAAEKTESDQHIAELEGELKTYKGKAEYEHARMQSVLTTLTGGQQKAAEDFAALRKELMESQQREREKEQQKQDVERQLNDLLSNNYSQNKAAGVIPRDIEGHVAEKALKALLDAVKKTQGENVRLSNTVHNLQNQARENAQLKKTINSLQDEAKKKAIASV</sequence>
<name>A0A9P9A3R3_9PEZI</name>
<protein>
    <submittedName>
        <fullName evidence="2">Uncharacterized protein</fullName>
    </submittedName>
</protein>
<gene>
    <name evidence="2" type="ORF">BKA67DRAFT_529673</name>
</gene>
<evidence type="ECO:0000256" key="1">
    <source>
        <dbReference type="SAM" id="Coils"/>
    </source>
</evidence>
<dbReference type="RefSeq" id="XP_045963656.1">
    <property type="nucleotide sequence ID" value="XM_046099107.1"/>
</dbReference>
<feature type="coiled-coil region" evidence="1">
    <location>
        <begin position="459"/>
        <end position="500"/>
    </location>
</feature>
<dbReference type="AlphaFoldDB" id="A0A9P9A3R3"/>
<dbReference type="Proteomes" id="UP000758603">
    <property type="component" value="Unassembled WGS sequence"/>
</dbReference>
<keyword evidence="1" id="KW-0175">Coiled coil</keyword>
<feature type="coiled-coil region" evidence="1">
    <location>
        <begin position="531"/>
        <end position="575"/>
    </location>
</feature>
<organism evidence="2 3">
    <name type="scientific">Truncatella angustata</name>
    <dbReference type="NCBI Taxonomy" id="152316"/>
    <lineage>
        <taxon>Eukaryota</taxon>
        <taxon>Fungi</taxon>
        <taxon>Dikarya</taxon>
        <taxon>Ascomycota</taxon>
        <taxon>Pezizomycotina</taxon>
        <taxon>Sordariomycetes</taxon>
        <taxon>Xylariomycetidae</taxon>
        <taxon>Amphisphaeriales</taxon>
        <taxon>Sporocadaceae</taxon>
        <taxon>Truncatella</taxon>
    </lineage>
</organism>
<reference evidence="2" key="1">
    <citation type="journal article" date="2021" name="Nat. Commun.">
        <title>Genetic determinants of endophytism in the Arabidopsis root mycobiome.</title>
        <authorList>
            <person name="Mesny F."/>
            <person name="Miyauchi S."/>
            <person name="Thiergart T."/>
            <person name="Pickel B."/>
            <person name="Atanasova L."/>
            <person name="Karlsson M."/>
            <person name="Huettel B."/>
            <person name="Barry K.W."/>
            <person name="Haridas S."/>
            <person name="Chen C."/>
            <person name="Bauer D."/>
            <person name="Andreopoulos W."/>
            <person name="Pangilinan J."/>
            <person name="LaButti K."/>
            <person name="Riley R."/>
            <person name="Lipzen A."/>
            <person name="Clum A."/>
            <person name="Drula E."/>
            <person name="Henrissat B."/>
            <person name="Kohler A."/>
            <person name="Grigoriev I.V."/>
            <person name="Martin F.M."/>
            <person name="Hacquard S."/>
        </authorList>
    </citation>
    <scope>NUCLEOTIDE SEQUENCE</scope>
    <source>
        <strain evidence="2">MPI-SDFR-AT-0073</strain>
    </source>
</reference>
<dbReference type="EMBL" id="JAGPXC010000001">
    <property type="protein sequence ID" value="KAH6659525.1"/>
    <property type="molecule type" value="Genomic_DNA"/>
</dbReference>
<evidence type="ECO:0000313" key="3">
    <source>
        <dbReference type="Proteomes" id="UP000758603"/>
    </source>
</evidence>
<keyword evidence="3" id="KW-1185">Reference proteome</keyword>
<comment type="caution">
    <text evidence="2">The sequence shown here is derived from an EMBL/GenBank/DDBJ whole genome shotgun (WGS) entry which is preliminary data.</text>
</comment>
<dbReference type="OrthoDB" id="5413531at2759"/>